<dbReference type="EMBL" id="LHXO01000002">
    <property type="protein sequence ID" value="KXA95842.1"/>
    <property type="molecule type" value="Genomic_DNA"/>
</dbReference>
<gene>
    <name evidence="2" type="ORF">AKJ65_00260</name>
</gene>
<dbReference type="InterPro" id="IPR036105">
    <property type="entry name" value="DiNase_FeMo-co_biosyn_sf"/>
</dbReference>
<dbReference type="Proteomes" id="UP000070284">
    <property type="component" value="Unassembled WGS sequence"/>
</dbReference>
<dbReference type="CDD" id="cd00851">
    <property type="entry name" value="MTH1175"/>
    <property type="match status" value="1"/>
</dbReference>
<name>A0A133UNQ3_9EURY</name>
<keyword evidence="3" id="KW-1185">Reference proteome</keyword>
<protein>
    <submittedName>
        <fullName evidence="2">Dinitrogenase iron-molybdenum cofactor biosynthesis protein</fullName>
    </submittedName>
</protein>
<evidence type="ECO:0000313" key="3">
    <source>
        <dbReference type="Proteomes" id="UP000070284"/>
    </source>
</evidence>
<sequence length="122" mass="13512">MKVGIPTMGDSGLDESVSQHFGRASTFTIVDMESDEVKVIPNSRSHRKGSRMSPEKLNQEGVQVMLCSDLGPKAVNMFEQLGIEVFVGAGGKVRDALESWKAGRLEETTEKEACEEHRRQYP</sequence>
<accession>A0A133UNQ3</accession>
<dbReference type="AlphaFoldDB" id="A0A133UNQ3"/>
<dbReference type="PANTHER" id="PTHR42983">
    <property type="entry name" value="DINITROGENASE IRON-MOLYBDENUM COFACTOR PROTEIN-RELATED"/>
    <property type="match status" value="1"/>
</dbReference>
<evidence type="ECO:0000313" key="2">
    <source>
        <dbReference type="EMBL" id="KXA95842.1"/>
    </source>
</evidence>
<feature type="domain" description="Dinitrogenase iron-molybdenum cofactor biosynthesis" evidence="1">
    <location>
        <begin position="14"/>
        <end position="101"/>
    </location>
</feature>
<proteinExistence type="predicted"/>
<dbReference type="InterPro" id="IPR033913">
    <property type="entry name" value="MTH1175_dom"/>
</dbReference>
<dbReference type="Pfam" id="PF02579">
    <property type="entry name" value="Nitro_FeMo-Co"/>
    <property type="match status" value="1"/>
</dbReference>
<dbReference type="PANTHER" id="PTHR42983:SF1">
    <property type="entry name" value="IRON-MOLYBDENUM PROTEIN"/>
    <property type="match status" value="1"/>
</dbReference>
<evidence type="ECO:0000259" key="1">
    <source>
        <dbReference type="Pfam" id="PF02579"/>
    </source>
</evidence>
<dbReference type="Gene3D" id="3.30.420.130">
    <property type="entry name" value="Dinitrogenase iron-molybdenum cofactor biosynthesis domain"/>
    <property type="match status" value="1"/>
</dbReference>
<organism evidence="2 3">
    <name type="scientific">candidate division MSBL1 archaeon SCGC-AAA259E19</name>
    <dbReference type="NCBI Taxonomy" id="1698264"/>
    <lineage>
        <taxon>Archaea</taxon>
        <taxon>Methanobacteriati</taxon>
        <taxon>Methanobacteriota</taxon>
        <taxon>candidate division MSBL1</taxon>
    </lineage>
</organism>
<comment type="caution">
    <text evidence="2">The sequence shown here is derived from an EMBL/GenBank/DDBJ whole genome shotgun (WGS) entry which is preliminary data.</text>
</comment>
<reference evidence="2 3" key="1">
    <citation type="journal article" date="2016" name="Sci. Rep.">
        <title>Metabolic traits of an uncultured archaeal lineage -MSBL1- from brine pools of the Red Sea.</title>
        <authorList>
            <person name="Mwirichia R."/>
            <person name="Alam I."/>
            <person name="Rashid M."/>
            <person name="Vinu M."/>
            <person name="Ba-Alawi W."/>
            <person name="Anthony Kamau A."/>
            <person name="Kamanda Ngugi D."/>
            <person name="Goker M."/>
            <person name="Klenk H.P."/>
            <person name="Bajic V."/>
            <person name="Stingl U."/>
        </authorList>
    </citation>
    <scope>NUCLEOTIDE SEQUENCE [LARGE SCALE GENOMIC DNA]</scope>
    <source>
        <strain evidence="2">SCGC-AAA259E19</strain>
    </source>
</reference>
<dbReference type="SUPFAM" id="SSF53146">
    <property type="entry name" value="Nitrogenase accessory factor-like"/>
    <property type="match status" value="1"/>
</dbReference>
<dbReference type="InterPro" id="IPR003731">
    <property type="entry name" value="Di-Nase_FeMo-co_biosynth"/>
</dbReference>
<dbReference type="PATRIC" id="fig|1698264.3.peg.53"/>